<keyword evidence="4" id="KW-0050">Antiport</keyword>
<comment type="similarity">
    <text evidence="2">Belongs to the monovalent cation:proton antiporter 2 (CPA2) transporter (TC 2.A.37) family.</text>
</comment>
<accession>A0A176RY68</accession>
<gene>
    <name evidence="11" type="ORF">THIOM_003572</name>
</gene>
<dbReference type="Proteomes" id="UP000076962">
    <property type="component" value="Unassembled WGS sequence"/>
</dbReference>
<feature type="transmembrane region" description="Helical" evidence="9">
    <location>
        <begin position="141"/>
        <end position="160"/>
    </location>
</feature>
<evidence type="ECO:0000313" key="11">
    <source>
        <dbReference type="EMBL" id="OAD20705.1"/>
    </source>
</evidence>
<evidence type="ECO:0000256" key="6">
    <source>
        <dbReference type="ARBA" id="ARBA00022989"/>
    </source>
</evidence>
<comment type="caution">
    <text evidence="11">The sequence shown here is derived from an EMBL/GenBank/DDBJ whole genome shotgun (WGS) entry which is preliminary data.</text>
</comment>
<name>A0A176RY68_9GAMM</name>
<evidence type="ECO:0000256" key="4">
    <source>
        <dbReference type="ARBA" id="ARBA00022449"/>
    </source>
</evidence>
<keyword evidence="7" id="KW-0406">Ion transport</keyword>
<keyword evidence="6 9" id="KW-1133">Transmembrane helix</keyword>
<evidence type="ECO:0000256" key="2">
    <source>
        <dbReference type="ARBA" id="ARBA00005551"/>
    </source>
</evidence>
<keyword evidence="3" id="KW-0813">Transport</keyword>
<sequence length="189" mass="20281">FTIGLKLKIKDLLQVEIWGGALAHMLIFSLVSVAILLLLKQLGLPLFSQLSVINALIISFALSFSSTVFVVKTLDERGDFLARYGQIAIGILIIQDLVAVLYLGVSAAKIPSIWATGLIVLLFVGRPLIIKLSTQIGHGELLLLFGLSMALGGSALFEAVDMKADLGALVFGKCLSQKWLSKCKSSKVP</sequence>
<dbReference type="EMBL" id="LUTY01002170">
    <property type="protein sequence ID" value="OAD20705.1"/>
    <property type="molecule type" value="Genomic_DNA"/>
</dbReference>
<keyword evidence="12" id="KW-1185">Reference proteome</keyword>
<dbReference type="GO" id="GO:0016020">
    <property type="term" value="C:membrane"/>
    <property type="evidence" value="ECO:0007669"/>
    <property type="project" value="UniProtKB-SubCell"/>
</dbReference>
<comment type="subcellular location">
    <subcellularLocation>
        <location evidence="1">Membrane</location>
        <topology evidence="1">Multi-pass membrane protein</topology>
    </subcellularLocation>
</comment>
<keyword evidence="5 9" id="KW-0812">Transmembrane</keyword>
<evidence type="ECO:0000256" key="5">
    <source>
        <dbReference type="ARBA" id="ARBA00022692"/>
    </source>
</evidence>
<dbReference type="AlphaFoldDB" id="A0A176RY68"/>
<dbReference type="InterPro" id="IPR038770">
    <property type="entry name" value="Na+/solute_symporter_sf"/>
</dbReference>
<dbReference type="PANTHER" id="PTHR42751">
    <property type="entry name" value="SODIUM/HYDROGEN EXCHANGER FAMILY/TRKA DOMAIN PROTEIN"/>
    <property type="match status" value="1"/>
</dbReference>
<evidence type="ECO:0000256" key="8">
    <source>
        <dbReference type="ARBA" id="ARBA00023136"/>
    </source>
</evidence>
<evidence type="ECO:0000259" key="10">
    <source>
        <dbReference type="Pfam" id="PF00999"/>
    </source>
</evidence>
<proteinExistence type="inferred from homology"/>
<feature type="domain" description="Cation/H+ exchanger transmembrane" evidence="10">
    <location>
        <begin position="1"/>
        <end position="182"/>
    </location>
</feature>
<evidence type="ECO:0000256" key="1">
    <source>
        <dbReference type="ARBA" id="ARBA00004141"/>
    </source>
</evidence>
<dbReference type="GO" id="GO:1902600">
    <property type="term" value="P:proton transmembrane transport"/>
    <property type="evidence" value="ECO:0007669"/>
    <property type="project" value="InterPro"/>
</dbReference>
<organism evidence="11 12">
    <name type="scientific">Candidatus Thiomargarita nelsonii</name>
    <dbReference type="NCBI Taxonomy" id="1003181"/>
    <lineage>
        <taxon>Bacteria</taxon>
        <taxon>Pseudomonadati</taxon>
        <taxon>Pseudomonadota</taxon>
        <taxon>Gammaproteobacteria</taxon>
        <taxon>Thiotrichales</taxon>
        <taxon>Thiotrichaceae</taxon>
        <taxon>Thiomargarita</taxon>
    </lineage>
</organism>
<feature type="non-terminal residue" evidence="11">
    <location>
        <position position="189"/>
    </location>
</feature>
<feature type="transmembrane region" description="Helical" evidence="9">
    <location>
        <begin position="83"/>
        <end position="105"/>
    </location>
</feature>
<feature type="transmembrane region" description="Helical" evidence="9">
    <location>
        <begin position="111"/>
        <end position="129"/>
    </location>
</feature>
<reference evidence="11 12" key="1">
    <citation type="submission" date="2016-05" db="EMBL/GenBank/DDBJ databases">
        <title>Single-cell genome of chain-forming Candidatus Thiomargarita nelsonii and comparison to other large sulfur-oxidizing bacteria.</title>
        <authorList>
            <person name="Winkel M."/>
            <person name="Salman V."/>
            <person name="Woyke T."/>
            <person name="Schulz-Vogt H."/>
            <person name="Richter M."/>
            <person name="Flood B."/>
            <person name="Bailey J."/>
            <person name="Amann R."/>
            <person name="Mussmann M."/>
        </authorList>
    </citation>
    <scope>NUCLEOTIDE SEQUENCE [LARGE SCALE GENOMIC DNA]</scope>
    <source>
        <strain evidence="11 12">THI036</strain>
    </source>
</reference>
<dbReference type="InterPro" id="IPR006153">
    <property type="entry name" value="Cation/H_exchanger_TM"/>
</dbReference>
<feature type="transmembrane region" description="Helical" evidence="9">
    <location>
        <begin position="21"/>
        <end position="39"/>
    </location>
</feature>
<protein>
    <submittedName>
        <fullName evidence="11">Sodium/hydrogen exchanger</fullName>
    </submittedName>
</protein>
<evidence type="ECO:0000256" key="3">
    <source>
        <dbReference type="ARBA" id="ARBA00022448"/>
    </source>
</evidence>
<evidence type="ECO:0000313" key="12">
    <source>
        <dbReference type="Proteomes" id="UP000076962"/>
    </source>
</evidence>
<dbReference type="PANTHER" id="PTHR42751:SF1">
    <property type="entry name" value="CATION_PROTON ANTIPORTER YBAL-RELATED"/>
    <property type="match status" value="1"/>
</dbReference>
<dbReference type="Pfam" id="PF00999">
    <property type="entry name" value="Na_H_Exchanger"/>
    <property type="match status" value="1"/>
</dbReference>
<dbReference type="Gene3D" id="1.20.1530.20">
    <property type="match status" value="1"/>
</dbReference>
<feature type="non-terminal residue" evidence="11">
    <location>
        <position position="1"/>
    </location>
</feature>
<evidence type="ECO:0000256" key="7">
    <source>
        <dbReference type="ARBA" id="ARBA00023065"/>
    </source>
</evidence>
<feature type="transmembrane region" description="Helical" evidence="9">
    <location>
        <begin position="51"/>
        <end position="71"/>
    </location>
</feature>
<keyword evidence="8 9" id="KW-0472">Membrane</keyword>
<dbReference type="GO" id="GO:0015297">
    <property type="term" value="F:antiporter activity"/>
    <property type="evidence" value="ECO:0007669"/>
    <property type="project" value="UniProtKB-KW"/>
</dbReference>
<evidence type="ECO:0000256" key="9">
    <source>
        <dbReference type="SAM" id="Phobius"/>
    </source>
</evidence>